<reference evidence="2 3" key="1">
    <citation type="submission" date="2022-02" db="EMBL/GenBank/DDBJ databases">
        <title>Genomic structural plasticity of rodent-associated Bartonella in nature.</title>
        <authorList>
            <person name="Sousa K.C.M."/>
            <person name="Gutierrez R."/>
            <person name="Yahalomi D."/>
            <person name="Shalit T."/>
            <person name="Markus B."/>
            <person name="Nachum-Biala Y."/>
            <person name="Hawlena H."/>
            <person name="Marcos-Hadad E."/>
            <person name="Hazkani-Covo E."/>
            <person name="Neves H.R."/>
            <person name="Covo S."/>
            <person name="Harrus S."/>
        </authorList>
    </citation>
    <scope>NUCLEOTIDE SEQUENCE [LARGE SCALE GENOMIC DNA]</scope>
    <source>
        <strain evidence="2 3">B35_1_2</strain>
    </source>
</reference>
<name>A0ABY3W3H7_9HYPH</name>
<sequence length="1430" mass="151963">MTGGAIKTSYTGASFLNSNSDKNKLKDVEISSNENGKQINFGIKANKNSTVTLENVNVQQAENAIFADSNSKVKITEGSFASKEATIAASQNSEITIEGAQITSSDNSGLMAQNGGSISMNGGSINASQAGAYFTNSNSDKNKLKDVEISSNEGKTAILFGVKAENESKVYLEGVRFSHADSGISADNNSEITISKGEFDAKKVTIHTENGSTITLKDNTKVTSSNNVGLVAEQKSKIKMTGGEVTGKTAAIGAKKGGHITIENVSLTIDGADPVGNSDLITSGFGVFSEGKDSLIELTGDDTKIKNSIIGLQAKEDGAISMNGGSINASLVGVRFTESKNDKNKLKNVEISSNKENELLINGIKAEAESTVALENVNVKRVENAVVADSDSKIEITGGSFDAKKATIISQNGSTITINDSTITSSDDTGLWAKDDGVINMTGGTIKASNVGAHFENSKREENKLENVTISSVKDGDDALLQYGIEANKSTITLNNVTVTKAETAIIADDHSTITVSGGSFESKGDGIYAKQGSSISLNNATVTSYGENGVYADGQDSKIIMIGGSATTKNEHSSALLAKNKGSIDATDVTLTTDGIGTGALALGESTIQLHGNTTINNTLDGLRAADGGKITGENLNITGGKAITDPDTERSGLTTEGAGSEINLTGKTTIKNVDEGLYADGGSKITSGDLTIIGDESEKITTAVGSYEPESKIELNGNTSIKSFDLGLAAAGDASIIMKNGTKNEIDVKKIALSAAARGKIDLANTDVKAESIGMQLVALSKTNTDKDDLQIDGDNEINLTNSNIHVDNGTGILIGAFVEKNIENSPALSIGKVNLNNSEIHADVLLGNGVFWDKVSWKDKNVWNGKEVKDIANGSFTLNADHSILEGKANIAQERNVRFDLKNGTQWFLKNSTQEKDAEGNLLDITQRSRSDISILDLNDSSLIFQEPTEGHYHTLHIGSGKPDTQSVYNATGYAKIYFNTKWTDGTPITEQETDHLLIHGDVSGSTIVYIQSDLGDKESVINASDPSNIGGLSLIQVSGKADENSFKLAHGYITRGGSPYKYMLTGYGPESSYGQANIEQSLFDEKNENFWDFRLHKELLPDSGVDAPVAQMASYLVMPNALFYSGLTDMAEQNALLANIRTSLIDKGQEKQNGFFLHTYGSTGTFSSESAPRQYGYSGADLRYAALQGGVNFATLEGHNTTTRFGLLGTYGQLSFTPKDMQDAGKNTVDKWSLTAYGTIQYDNGFYLDTLLSYGFLKGEITNAVIGTTAKLKNAKMLNISTTVGKQFATGMQGVTFEPQAQVAYQHLAFDTILDADNFTIDMQNPHQWMIRVGGRLTKSITAENNHPMSFYGKVNLIKTFGDDQALHIDKDYKLDAMGAAIEGGLGISAQLSTNLSLHGDVSYQQKLQKTGISGASFSGGIRYQF</sequence>
<dbReference type="Pfam" id="PF13229">
    <property type="entry name" value="Beta_helix"/>
    <property type="match status" value="1"/>
</dbReference>
<dbReference type="SUPFAM" id="SSF103515">
    <property type="entry name" value="Autotransporter"/>
    <property type="match status" value="1"/>
</dbReference>
<dbReference type="InterPro" id="IPR006626">
    <property type="entry name" value="PbH1"/>
</dbReference>
<proteinExistence type="predicted"/>
<dbReference type="Proteomes" id="UP000829580">
    <property type="component" value="Chromosome"/>
</dbReference>
<feature type="domain" description="Autotransporter" evidence="1">
    <location>
        <begin position="1152"/>
        <end position="1430"/>
    </location>
</feature>
<dbReference type="NCBIfam" id="TIGR01414">
    <property type="entry name" value="autotrans_barl"/>
    <property type="match status" value="1"/>
</dbReference>
<dbReference type="InterPro" id="IPR036709">
    <property type="entry name" value="Autotransporte_beta_dom_sf"/>
</dbReference>
<dbReference type="EMBL" id="CP093033">
    <property type="protein sequence ID" value="UNF30008.1"/>
    <property type="molecule type" value="Genomic_DNA"/>
</dbReference>
<evidence type="ECO:0000313" key="3">
    <source>
        <dbReference type="Proteomes" id="UP000829580"/>
    </source>
</evidence>
<dbReference type="InterPro" id="IPR039448">
    <property type="entry name" value="Beta_helix"/>
</dbReference>
<organism evidence="2 3">
    <name type="scientific">Bartonella krasnovii</name>
    <dbReference type="NCBI Taxonomy" id="2267275"/>
    <lineage>
        <taxon>Bacteria</taxon>
        <taxon>Pseudomonadati</taxon>
        <taxon>Pseudomonadota</taxon>
        <taxon>Alphaproteobacteria</taxon>
        <taxon>Hyphomicrobiales</taxon>
        <taxon>Bartonellaceae</taxon>
        <taxon>Bartonella</taxon>
    </lineage>
</organism>
<evidence type="ECO:0000259" key="1">
    <source>
        <dbReference type="PROSITE" id="PS51208"/>
    </source>
</evidence>
<accession>A0ABY3W3H7</accession>
<dbReference type="Gene3D" id="2.40.128.130">
    <property type="entry name" value="Autotransporter beta-domain"/>
    <property type="match status" value="1"/>
</dbReference>
<dbReference type="InterPro" id="IPR012332">
    <property type="entry name" value="Autotransporter_pectin_lyase_C"/>
</dbReference>
<gene>
    <name evidence="2" type="ORF">MNL13_05080</name>
</gene>
<dbReference type="SMART" id="SM00869">
    <property type="entry name" value="Autotransporter"/>
    <property type="match status" value="1"/>
</dbReference>
<dbReference type="Pfam" id="PF03797">
    <property type="entry name" value="Autotransporter"/>
    <property type="match status" value="1"/>
</dbReference>
<dbReference type="SMART" id="SM00710">
    <property type="entry name" value="PbH1"/>
    <property type="match status" value="12"/>
</dbReference>
<dbReference type="InterPro" id="IPR011050">
    <property type="entry name" value="Pectin_lyase_fold/virulence"/>
</dbReference>
<keyword evidence="3" id="KW-1185">Reference proteome</keyword>
<evidence type="ECO:0000313" key="2">
    <source>
        <dbReference type="EMBL" id="UNF30008.1"/>
    </source>
</evidence>
<dbReference type="InterPro" id="IPR006315">
    <property type="entry name" value="OM_autotransptr_brl_dom"/>
</dbReference>
<dbReference type="InterPro" id="IPR005546">
    <property type="entry name" value="Autotransporte_beta"/>
</dbReference>
<dbReference type="Gene3D" id="2.160.20.20">
    <property type="match status" value="2"/>
</dbReference>
<dbReference type="PROSITE" id="PS51208">
    <property type="entry name" value="AUTOTRANSPORTER"/>
    <property type="match status" value="1"/>
</dbReference>
<dbReference type="SUPFAM" id="SSF51126">
    <property type="entry name" value="Pectin lyase-like"/>
    <property type="match status" value="3"/>
</dbReference>
<protein>
    <submittedName>
        <fullName evidence="2">Autotransporter outer membrane beta-barrel domain-containing protein</fullName>
    </submittedName>
</protein>